<name>A0ACC1TZD6_9AGAR</name>
<feature type="non-terminal residue" evidence="1">
    <location>
        <position position="1"/>
    </location>
</feature>
<feature type="non-terminal residue" evidence="1">
    <location>
        <position position="74"/>
    </location>
</feature>
<proteinExistence type="predicted"/>
<organism evidence="1 2">
    <name type="scientific">Lentinula aff. lateritia</name>
    <dbReference type="NCBI Taxonomy" id="2804960"/>
    <lineage>
        <taxon>Eukaryota</taxon>
        <taxon>Fungi</taxon>
        <taxon>Dikarya</taxon>
        <taxon>Basidiomycota</taxon>
        <taxon>Agaricomycotina</taxon>
        <taxon>Agaricomycetes</taxon>
        <taxon>Agaricomycetidae</taxon>
        <taxon>Agaricales</taxon>
        <taxon>Marasmiineae</taxon>
        <taxon>Omphalotaceae</taxon>
        <taxon>Lentinula</taxon>
    </lineage>
</organism>
<dbReference type="EMBL" id="MU795117">
    <property type="protein sequence ID" value="KAJ3810137.1"/>
    <property type="molecule type" value="Genomic_DNA"/>
</dbReference>
<evidence type="ECO:0000313" key="1">
    <source>
        <dbReference type="EMBL" id="KAJ3810137.1"/>
    </source>
</evidence>
<comment type="caution">
    <text evidence="1">The sequence shown here is derived from an EMBL/GenBank/DDBJ whole genome shotgun (WGS) entry which is preliminary data.</text>
</comment>
<accession>A0ACC1TZD6</accession>
<reference evidence="1" key="1">
    <citation type="submission" date="2022-09" db="EMBL/GenBank/DDBJ databases">
        <title>A Global Phylogenomic Analysis of the Shiitake Genus Lentinula.</title>
        <authorList>
            <consortium name="DOE Joint Genome Institute"/>
            <person name="Sierra-Patev S."/>
            <person name="Min B."/>
            <person name="Naranjo-Ortiz M."/>
            <person name="Looney B."/>
            <person name="Konkel Z."/>
            <person name="Slot J.C."/>
            <person name="Sakamoto Y."/>
            <person name="Steenwyk J.L."/>
            <person name="Rokas A."/>
            <person name="Carro J."/>
            <person name="Camarero S."/>
            <person name="Ferreira P."/>
            <person name="Molpeceres G."/>
            <person name="Ruiz-Duenas F.J."/>
            <person name="Serrano A."/>
            <person name="Henrissat B."/>
            <person name="Drula E."/>
            <person name="Hughes K.W."/>
            <person name="Mata J.L."/>
            <person name="Ishikawa N.K."/>
            <person name="Vargas-Isla R."/>
            <person name="Ushijima S."/>
            <person name="Smith C.A."/>
            <person name="Ahrendt S."/>
            <person name="Andreopoulos W."/>
            <person name="He G."/>
            <person name="Labutti K."/>
            <person name="Lipzen A."/>
            <person name="Ng V."/>
            <person name="Riley R."/>
            <person name="Sandor L."/>
            <person name="Barry K."/>
            <person name="Martinez A.T."/>
            <person name="Xiao Y."/>
            <person name="Gibbons J.G."/>
            <person name="Terashima K."/>
            <person name="Grigoriev I.V."/>
            <person name="Hibbett D.S."/>
        </authorList>
    </citation>
    <scope>NUCLEOTIDE SEQUENCE</scope>
    <source>
        <strain evidence="1">TMI1499</strain>
    </source>
</reference>
<protein>
    <submittedName>
        <fullName evidence="1">Uncharacterized protein</fullName>
    </submittedName>
</protein>
<dbReference type="Proteomes" id="UP001163835">
    <property type="component" value="Unassembled WGS sequence"/>
</dbReference>
<gene>
    <name evidence="1" type="ORF">F5876DRAFT_15265</name>
</gene>
<sequence>AMHLLVVINAPPHSLDSVNGLAQMISFGTRGLAPVFASSLYSLFLESRIAGSHLVEIVLIGVTNIGRYCISWLP</sequence>
<keyword evidence="2" id="KW-1185">Reference proteome</keyword>
<evidence type="ECO:0000313" key="2">
    <source>
        <dbReference type="Proteomes" id="UP001163835"/>
    </source>
</evidence>